<reference evidence="5 6" key="1">
    <citation type="submission" date="2022-01" db="EMBL/GenBank/DDBJ databases">
        <title>A chromosomal length assembly of Cordylochernes scorpioides.</title>
        <authorList>
            <person name="Zeh D."/>
            <person name="Zeh J."/>
        </authorList>
    </citation>
    <scope>NUCLEOTIDE SEQUENCE [LARGE SCALE GENOMIC DNA]</scope>
    <source>
        <strain evidence="5">IN4F17</strain>
        <tissue evidence="5">Whole Body</tissue>
    </source>
</reference>
<keyword evidence="6" id="KW-1185">Reference proteome</keyword>
<evidence type="ECO:0000313" key="6">
    <source>
        <dbReference type="Proteomes" id="UP001235939"/>
    </source>
</evidence>
<dbReference type="Gene3D" id="3.30.40.10">
    <property type="entry name" value="Zinc/RING finger domain, C3HC4 (zinc finger)"/>
    <property type="match status" value="1"/>
</dbReference>
<dbReference type="CDD" id="cd16646">
    <property type="entry name" value="mRING-HC-C2H2C4_MDM2-like"/>
    <property type="match status" value="1"/>
</dbReference>
<keyword evidence="1" id="KW-0479">Metal-binding</keyword>
<accession>A0ABY6KR36</accession>
<dbReference type="PANTHER" id="PTHR46858">
    <property type="entry name" value="OS05G0521000 PROTEIN"/>
    <property type="match status" value="1"/>
</dbReference>
<feature type="region of interest" description="Disordered" evidence="4">
    <location>
        <begin position="140"/>
        <end position="475"/>
    </location>
</feature>
<dbReference type="Proteomes" id="UP001235939">
    <property type="component" value="Chromosome 08"/>
</dbReference>
<evidence type="ECO:0000256" key="1">
    <source>
        <dbReference type="ARBA" id="ARBA00022723"/>
    </source>
</evidence>
<keyword evidence="2" id="KW-0863">Zinc-finger</keyword>
<dbReference type="Pfam" id="PF13920">
    <property type="entry name" value="zf-C3HC4_3"/>
    <property type="match status" value="1"/>
</dbReference>
<feature type="compositionally biased region" description="Basic and acidic residues" evidence="4">
    <location>
        <begin position="146"/>
        <end position="348"/>
    </location>
</feature>
<proteinExistence type="predicted"/>
<keyword evidence="3" id="KW-0862">Zinc</keyword>
<organism evidence="5 6">
    <name type="scientific">Cordylochernes scorpioides</name>
    <dbReference type="NCBI Taxonomy" id="51811"/>
    <lineage>
        <taxon>Eukaryota</taxon>
        <taxon>Metazoa</taxon>
        <taxon>Ecdysozoa</taxon>
        <taxon>Arthropoda</taxon>
        <taxon>Chelicerata</taxon>
        <taxon>Arachnida</taxon>
        <taxon>Pseudoscorpiones</taxon>
        <taxon>Cheliferoidea</taxon>
        <taxon>Chernetidae</taxon>
        <taxon>Cordylochernes</taxon>
    </lineage>
</organism>
<dbReference type="PANTHER" id="PTHR46858:SF5">
    <property type="entry name" value="E3 UBIQUITIN-PROTEIN LIGASE APD1-RELATED"/>
    <property type="match status" value="1"/>
</dbReference>
<name>A0ABY6KR36_9ARAC</name>
<gene>
    <name evidence="5" type="ORF">LAZ67_8002653</name>
</gene>
<dbReference type="SUPFAM" id="SSF57850">
    <property type="entry name" value="RING/U-box"/>
    <property type="match status" value="1"/>
</dbReference>
<evidence type="ECO:0000256" key="3">
    <source>
        <dbReference type="ARBA" id="ARBA00022833"/>
    </source>
</evidence>
<feature type="compositionally biased region" description="Acidic residues" evidence="4">
    <location>
        <begin position="378"/>
        <end position="387"/>
    </location>
</feature>
<evidence type="ECO:0000313" key="5">
    <source>
        <dbReference type="EMBL" id="UYV71324.1"/>
    </source>
</evidence>
<dbReference type="InterPro" id="IPR013083">
    <property type="entry name" value="Znf_RING/FYVE/PHD"/>
</dbReference>
<evidence type="ECO:0000256" key="4">
    <source>
        <dbReference type="SAM" id="MobiDB-lite"/>
    </source>
</evidence>
<sequence>MEELSKIREAARGRFAEQVNSLNAELKDPSIDRSGLYARYDRLESLHLELVALNEQCQGILLAQEAISDDEIDREFEECEIYIMERFYLEARICVMRERERDALSTGGRIGVEFKEANIKGDKASSDEYLLEMDFNKEELEQEETANEKCEDANLKNKEDSEAKDKANDSEAKPKGDGVNDSEVEPKGDGVKDSEDQPKGDGVKNSEAKPKGDGVKDSEAEPKGDGVKDSEDQPKGDGVKNSEAKPKGDGVKDSEAKPKGEAIKESEANPKDEGMKDSEDEPKGDGVKDSEAEPKGEGVKDSEAELKSEGVKDSEAKPKGEGVKESEANPKGEGVKDSEAKPKGDGVKDSGTAIKGYEPVNNSGAVAEGADQVRISDDETESIDDNEERVVGVQASRKLVEAGPTGDTESKIKDNYKETESQDLKTINKSDYAENKDDKYNKGKDHDGNEEEKLDAEQGTDSRVEEEKLDVEQGTDLKVEEKLDVEQGTDLKVEEKLDAEQGTESKVEGKIIDPKDWLSEGFIEGVNENPPEVEGHYLPRHLLFKSESKTTPIRPIPNLLRRIPEIGIKLWENKFGVLADMRRYFQVMAIRENDWDYLRFLWKKKMDAYGAISGEGQWKDVLNCWFSTATTLVRILHWALFSDLKKMLQWSSNLEKVQSHHRVQVTKRGSGKFLQSCRDQGSDGSQMEEYSSQQDHGGMVVAQPDVGHLCSICLEWPKTGIIVHGRTSHQVCCFQCASKLWKRHLPCPVCRCRIQRVTRNYVA</sequence>
<dbReference type="EMBL" id="CP092870">
    <property type="protein sequence ID" value="UYV71324.1"/>
    <property type="molecule type" value="Genomic_DNA"/>
</dbReference>
<protein>
    <submittedName>
        <fullName evidence="5">MDM4</fullName>
    </submittedName>
</protein>
<feature type="compositionally biased region" description="Basic and acidic residues" evidence="4">
    <location>
        <begin position="408"/>
        <end position="447"/>
    </location>
</feature>
<evidence type="ECO:0000256" key="2">
    <source>
        <dbReference type="ARBA" id="ARBA00022771"/>
    </source>
</evidence>